<dbReference type="EMBL" id="CP034437">
    <property type="protein sequence ID" value="AZN38523.1"/>
    <property type="molecule type" value="Genomic_DNA"/>
</dbReference>
<proteinExistence type="inferred from homology"/>
<keyword evidence="2 5" id="KW-0678">Repressor</keyword>
<keyword evidence="4 5" id="KW-0694">RNA-binding</keyword>
<accession>A0A3Q8X2X1</accession>
<evidence type="ECO:0000256" key="4">
    <source>
        <dbReference type="ARBA" id="ARBA00022884"/>
    </source>
</evidence>
<dbReference type="SUPFAM" id="SSF117130">
    <property type="entry name" value="CsrA-like"/>
    <property type="match status" value="1"/>
</dbReference>
<dbReference type="Proteomes" id="UP000272528">
    <property type="component" value="Chromosome"/>
</dbReference>
<evidence type="ECO:0000256" key="1">
    <source>
        <dbReference type="ARBA" id="ARBA00022490"/>
    </source>
</evidence>
<dbReference type="KEGG" id="palb:EJC50_01685"/>
<comment type="similarity">
    <text evidence="5">Belongs to the CsrA/RsmA family.</text>
</comment>
<evidence type="ECO:0000313" key="6">
    <source>
        <dbReference type="EMBL" id="AZN38523.1"/>
    </source>
</evidence>
<dbReference type="RefSeq" id="WP_126011715.1">
    <property type="nucleotide sequence ID" value="NZ_CP034437.1"/>
</dbReference>
<dbReference type="OrthoDB" id="9809061at2"/>
<dbReference type="GO" id="GO:0006109">
    <property type="term" value="P:regulation of carbohydrate metabolic process"/>
    <property type="evidence" value="ECO:0007669"/>
    <property type="project" value="InterPro"/>
</dbReference>
<keyword evidence="5" id="KW-1005">Bacterial flagellum biogenesis</keyword>
<dbReference type="GO" id="GO:0006402">
    <property type="term" value="P:mRNA catabolic process"/>
    <property type="evidence" value="ECO:0007669"/>
    <property type="project" value="InterPro"/>
</dbReference>
<reference evidence="7" key="1">
    <citation type="submission" date="2018-12" db="EMBL/GenBank/DDBJ databases">
        <title>Genome sequence of Peanibacillus sp.</title>
        <authorList>
            <person name="Subramani G."/>
            <person name="Srinivasan S."/>
            <person name="Kim M.K."/>
        </authorList>
    </citation>
    <scope>NUCLEOTIDE SEQUENCE [LARGE SCALE GENOMIC DNA]</scope>
    <source>
        <strain evidence="7">18JY67-1</strain>
    </source>
</reference>
<dbReference type="PANTHER" id="PTHR34984:SF1">
    <property type="entry name" value="CARBON STORAGE REGULATOR"/>
    <property type="match status" value="1"/>
</dbReference>
<dbReference type="GO" id="GO:1902208">
    <property type="term" value="P:regulation of bacterial-type flagellum assembly"/>
    <property type="evidence" value="ECO:0007669"/>
    <property type="project" value="UniProtKB-UniRule"/>
</dbReference>
<dbReference type="Gene3D" id="2.60.40.4380">
    <property type="entry name" value="Translational regulator CsrA"/>
    <property type="match status" value="1"/>
</dbReference>
<dbReference type="InterPro" id="IPR003751">
    <property type="entry name" value="CsrA"/>
</dbReference>
<dbReference type="GO" id="GO:0044781">
    <property type="term" value="P:bacterial-type flagellum organization"/>
    <property type="evidence" value="ECO:0007669"/>
    <property type="project" value="UniProtKB-KW"/>
</dbReference>
<keyword evidence="3 5" id="KW-0810">Translation regulation</keyword>
<comment type="subunit">
    <text evidence="5">Homodimer; the beta-strands of each monomer intercalate to form a hydrophobic core, while the alpha-helices form wings that extend away from the core.</text>
</comment>
<keyword evidence="7" id="KW-1185">Reference proteome</keyword>
<dbReference type="PANTHER" id="PTHR34984">
    <property type="entry name" value="CARBON STORAGE REGULATOR"/>
    <property type="match status" value="1"/>
</dbReference>
<comment type="function">
    <text evidence="5">A translational regulator that binds mRNA to regulate translation initiation and/or mRNA stability. Usually binds in the 5'-UTR at or near the Shine-Dalgarno sequence preventing ribosome-binding, thus repressing translation. Its main target seems to be the major flagellin gene, while its function is anatagonized by FliW.</text>
</comment>
<organism evidence="6 7">
    <name type="scientific">Paenibacillus albus</name>
    <dbReference type="NCBI Taxonomy" id="2495582"/>
    <lineage>
        <taxon>Bacteria</taxon>
        <taxon>Bacillati</taxon>
        <taxon>Bacillota</taxon>
        <taxon>Bacilli</taxon>
        <taxon>Bacillales</taxon>
        <taxon>Paenibacillaceae</taxon>
        <taxon>Paenibacillus</taxon>
    </lineage>
</organism>
<name>A0A3Q8X2X1_9BACL</name>
<dbReference type="GO" id="GO:0045947">
    <property type="term" value="P:negative regulation of translational initiation"/>
    <property type="evidence" value="ECO:0007669"/>
    <property type="project" value="UniProtKB-UniRule"/>
</dbReference>
<evidence type="ECO:0000256" key="3">
    <source>
        <dbReference type="ARBA" id="ARBA00022845"/>
    </source>
</evidence>
<keyword evidence="1 5" id="KW-0963">Cytoplasm</keyword>
<evidence type="ECO:0000256" key="2">
    <source>
        <dbReference type="ARBA" id="ARBA00022491"/>
    </source>
</evidence>
<dbReference type="NCBIfam" id="NF002469">
    <property type="entry name" value="PRK01712.1"/>
    <property type="match status" value="1"/>
</dbReference>
<protein>
    <recommendedName>
        <fullName evidence="5">Translational regulator CsrA</fullName>
    </recommendedName>
</protein>
<dbReference type="GO" id="GO:0048027">
    <property type="term" value="F:mRNA 5'-UTR binding"/>
    <property type="evidence" value="ECO:0007669"/>
    <property type="project" value="UniProtKB-UniRule"/>
</dbReference>
<dbReference type="GO" id="GO:0005829">
    <property type="term" value="C:cytosol"/>
    <property type="evidence" value="ECO:0007669"/>
    <property type="project" value="TreeGrafter"/>
</dbReference>
<dbReference type="FunFam" id="2.60.40.4380:FF:000002">
    <property type="entry name" value="Translational regulator CsrA"/>
    <property type="match status" value="1"/>
</dbReference>
<evidence type="ECO:0000313" key="7">
    <source>
        <dbReference type="Proteomes" id="UP000272528"/>
    </source>
</evidence>
<dbReference type="NCBIfam" id="TIGR00202">
    <property type="entry name" value="csrA"/>
    <property type="match status" value="1"/>
</dbReference>
<dbReference type="AlphaFoldDB" id="A0A3Q8X2X1"/>
<evidence type="ECO:0000256" key="5">
    <source>
        <dbReference type="HAMAP-Rule" id="MF_00167"/>
    </source>
</evidence>
<dbReference type="InterPro" id="IPR036107">
    <property type="entry name" value="CsrA_sf"/>
</dbReference>
<sequence length="76" mass="8708">MLVLSRKKGESVIIQDNIEITILEVNAETVKIGFKAPRDIEILRKEVYAMIEQTNKESAIQNVNIQALKDRINNKK</sequence>
<comment type="subcellular location">
    <subcellularLocation>
        <location evidence="5">Cytoplasm</location>
    </subcellularLocation>
</comment>
<gene>
    <name evidence="5 6" type="primary">csrA</name>
    <name evidence="6" type="ORF">EJC50_01685</name>
</gene>
<dbReference type="HAMAP" id="MF_00167">
    <property type="entry name" value="CsrA"/>
    <property type="match status" value="1"/>
</dbReference>
<dbReference type="Pfam" id="PF02599">
    <property type="entry name" value="CsrA"/>
    <property type="match status" value="1"/>
</dbReference>